<dbReference type="KEGG" id="nwl:NWFMUON74_67650"/>
<evidence type="ECO:0000256" key="1">
    <source>
        <dbReference type="SAM" id="MobiDB-lite"/>
    </source>
</evidence>
<feature type="compositionally biased region" description="Polar residues" evidence="1">
    <location>
        <begin position="312"/>
        <end position="322"/>
    </location>
</feature>
<reference evidence="3 4" key="1">
    <citation type="submission" date="2020-08" db="EMBL/GenBank/DDBJ databases">
        <title>Genome Sequencing of Nocardia wallacei strain FMUON74 and assembly.</title>
        <authorList>
            <person name="Toyokawa M."/>
            <person name="Uesaka K."/>
        </authorList>
    </citation>
    <scope>NUCLEOTIDE SEQUENCE [LARGE SCALE GENOMIC DNA]</scope>
    <source>
        <strain evidence="3 4">FMUON74</strain>
    </source>
</reference>
<dbReference type="InterPro" id="IPR057037">
    <property type="entry name" value="TPR_rep_actino"/>
</dbReference>
<dbReference type="Pfam" id="PF23275">
    <property type="entry name" value="TPR_23"/>
    <property type="match status" value="1"/>
</dbReference>
<feature type="domain" description="TPR repeat" evidence="2">
    <location>
        <begin position="227"/>
        <end position="480"/>
    </location>
</feature>
<feature type="region of interest" description="Disordered" evidence="1">
    <location>
        <begin position="302"/>
        <end position="322"/>
    </location>
</feature>
<sequence length="840" mass="90439">MPTRGEAEKWDTGRLSAWATEIEVAIGAYETQLGRMVGQFQGTPWSGTARDAAYNRLSAEYTEGRKLSEEVRAVAAALRGAASRLADERRIVLGKVTDAENDTESPLPLQVTDRWEVQTRQAVLRGNITRADLQKVKDRVDHHQGLINAAYYSFAGAISDVSTAVTAAAEQVRTRGDLIGNGIDAAVVPADTGKLGYEDGKAVRDAVHPDGTIDTAKLDEIAGHLPQGMLSEQDLRDLADGKEVSTVPASTQQYYRAFYQGAGKEGLLTLSEHLEGQEQAGNPLAAGRRDALANGLMLVSNERVGTGRNPDGTLQSPGSYQQLPEDLRKVISTRVGGPDGNSQFYPSSPPENELAAQHRFFDDSRRLSDLLGEADPGYEPGTEFSRELTRQAAHLGWASGLGGPGVPGMPDKSDTESIMRDYLEVSGRNHAAMTQLLTGEDVPGCPPVEDGYDPKKVIQPLLQFDWEDSNGKQPPQLFDWIGEDAVPHPATDGHPAVTQEQSRLAGHAASGLAAILTSDAGGKQGQLGSFAALMNMPGHDNQSLGQVNPGLTQQLTGAMVPYLDNIAGAPANHTPDFHLRDGNIEARDLQAVRLSTLFNTDQVSSGAWNTAMIAKTNEYAAQYALLSGQPSNDRNQYAEAAGRLMAYQEQGLRAEAFDRGLDAKEVAEDAAGRKKLYIDLAAGALSTAAGDKFNPIADIAVDSAGKIISEQVKPEYAGIPEAQQKLSQTDLLAQRHYSMLQALSTQDPNFFEKIPARAGAFPSDWLENGRLKSYTDIVGTAGTEQNFHATKAFQSTADAWMDGLDINLSAFRESTLENRHNIGDYTSSLDEYKSAVLRGH</sequence>
<dbReference type="AlphaFoldDB" id="A0A7G1KXK9"/>
<accession>A0A7G1KXK9</accession>
<dbReference type="GeneID" id="80351148"/>
<protein>
    <recommendedName>
        <fullName evidence="2">TPR repeat domain-containing protein</fullName>
    </recommendedName>
</protein>
<keyword evidence="4" id="KW-1185">Reference proteome</keyword>
<dbReference type="Proteomes" id="UP000516173">
    <property type="component" value="Chromosome"/>
</dbReference>
<evidence type="ECO:0000259" key="2">
    <source>
        <dbReference type="Pfam" id="PF23275"/>
    </source>
</evidence>
<dbReference type="RefSeq" id="WP_187685652.1">
    <property type="nucleotide sequence ID" value="NZ_AP023396.1"/>
</dbReference>
<gene>
    <name evidence="3" type="ORF">NWFMUON74_67650</name>
</gene>
<dbReference type="EMBL" id="AP023396">
    <property type="protein sequence ID" value="BCK58993.1"/>
    <property type="molecule type" value="Genomic_DNA"/>
</dbReference>
<evidence type="ECO:0000313" key="3">
    <source>
        <dbReference type="EMBL" id="BCK58993.1"/>
    </source>
</evidence>
<name>A0A7G1KXK9_9NOCA</name>
<proteinExistence type="predicted"/>
<evidence type="ECO:0000313" key="4">
    <source>
        <dbReference type="Proteomes" id="UP000516173"/>
    </source>
</evidence>
<organism evidence="3 4">
    <name type="scientific">Nocardia wallacei</name>
    <dbReference type="NCBI Taxonomy" id="480035"/>
    <lineage>
        <taxon>Bacteria</taxon>
        <taxon>Bacillati</taxon>
        <taxon>Actinomycetota</taxon>
        <taxon>Actinomycetes</taxon>
        <taxon>Mycobacteriales</taxon>
        <taxon>Nocardiaceae</taxon>
        <taxon>Nocardia</taxon>
    </lineage>
</organism>